<dbReference type="Proteomes" id="UP000604046">
    <property type="component" value="Unassembled WGS sequence"/>
</dbReference>
<name>A0A812L669_9DINO</name>
<organism evidence="1 2">
    <name type="scientific">Symbiodinium natans</name>
    <dbReference type="NCBI Taxonomy" id="878477"/>
    <lineage>
        <taxon>Eukaryota</taxon>
        <taxon>Sar</taxon>
        <taxon>Alveolata</taxon>
        <taxon>Dinophyceae</taxon>
        <taxon>Suessiales</taxon>
        <taxon>Symbiodiniaceae</taxon>
        <taxon>Symbiodinium</taxon>
    </lineage>
</organism>
<proteinExistence type="predicted"/>
<comment type="caution">
    <text evidence="1">The sequence shown here is derived from an EMBL/GenBank/DDBJ whole genome shotgun (WGS) entry which is preliminary data.</text>
</comment>
<dbReference type="AlphaFoldDB" id="A0A812L669"/>
<gene>
    <name evidence="1" type="ORF">SNAT2548_LOCUS10128</name>
</gene>
<evidence type="ECO:0000313" key="2">
    <source>
        <dbReference type="Proteomes" id="UP000604046"/>
    </source>
</evidence>
<keyword evidence="2" id="KW-1185">Reference proteome</keyword>
<sequence length="189" mass="20993">MGCGDITWHRGPRRTPVRALRRCTWQWDRTSSWARPASLEELRRCLARKTSAVRRLALRRSPRYRSRQQRCPALLVAEEPWHDKLQGAPAVLAMSSRKANATAALADLRRSLLGEGWSELARAFANGPEALAGSGKADRGHLGRHARSWTLLLRREGVRGLAQEHSPALPDDCSAACTCTPAIGEREVT</sequence>
<reference evidence="1" key="1">
    <citation type="submission" date="2021-02" db="EMBL/GenBank/DDBJ databases">
        <authorList>
            <person name="Dougan E. K."/>
            <person name="Rhodes N."/>
            <person name="Thang M."/>
            <person name="Chan C."/>
        </authorList>
    </citation>
    <scope>NUCLEOTIDE SEQUENCE</scope>
</reference>
<protein>
    <submittedName>
        <fullName evidence="1">Uncharacterized protein</fullName>
    </submittedName>
</protein>
<evidence type="ECO:0000313" key="1">
    <source>
        <dbReference type="EMBL" id="CAE7236055.1"/>
    </source>
</evidence>
<accession>A0A812L669</accession>
<dbReference type="EMBL" id="CAJNDS010000824">
    <property type="protein sequence ID" value="CAE7236055.1"/>
    <property type="molecule type" value="Genomic_DNA"/>
</dbReference>
<dbReference type="OrthoDB" id="415109at2759"/>